<feature type="region of interest" description="Disordered" evidence="1">
    <location>
        <begin position="61"/>
        <end position="202"/>
    </location>
</feature>
<feature type="compositionally biased region" description="Low complexity" evidence="1">
    <location>
        <begin position="69"/>
        <end position="91"/>
    </location>
</feature>
<comment type="caution">
    <text evidence="2">The sequence shown here is derived from an EMBL/GenBank/DDBJ whole genome shotgun (WGS) entry which is preliminary data.</text>
</comment>
<organism evidence="2 3">
    <name type="scientific">Sordaria brevicollis</name>
    <dbReference type="NCBI Taxonomy" id="83679"/>
    <lineage>
        <taxon>Eukaryota</taxon>
        <taxon>Fungi</taxon>
        <taxon>Dikarya</taxon>
        <taxon>Ascomycota</taxon>
        <taxon>Pezizomycotina</taxon>
        <taxon>Sordariomycetes</taxon>
        <taxon>Sordariomycetidae</taxon>
        <taxon>Sordariales</taxon>
        <taxon>Sordariaceae</taxon>
        <taxon>Sordaria</taxon>
    </lineage>
</organism>
<evidence type="ECO:0000313" key="2">
    <source>
        <dbReference type="EMBL" id="KAK3395415.1"/>
    </source>
</evidence>
<dbReference type="EMBL" id="JAUTDP010000010">
    <property type="protein sequence ID" value="KAK3395415.1"/>
    <property type="molecule type" value="Genomic_DNA"/>
</dbReference>
<gene>
    <name evidence="2" type="ORF">B0T20DRAFT_34290</name>
</gene>
<dbReference type="AlphaFoldDB" id="A0AAE0P993"/>
<dbReference type="Gene3D" id="2.40.160.20">
    <property type="match status" value="1"/>
</dbReference>
<dbReference type="PANTHER" id="PTHR37315">
    <property type="entry name" value="UPF0311 PROTEIN BLR7842"/>
    <property type="match status" value="1"/>
</dbReference>
<name>A0AAE0P993_SORBR</name>
<accession>A0AAE0P993</accession>
<dbReference type="PANTHER" id="PTHR37315:SF1">
    <property type="entry name" value="UPF0311 PROTEIN BLR7842"/>
    <property type="match status" value="1"/>
</dbReference>
<reference evidence="2" key="2">
    <citation type="submission" date="2023-07" db="EMBL/GenBank/DDBJ databases">
        <authorList>
            <consortium name="Lawrence Berkeley National Laboratory"/>
            <person name="Haridas S."/>
            <person name="Hensen N."/>
            <person name="Bonometti L."/>
            <person name="Westerberg I."/>
            <person name="Brannstrom I.O."/>
            <person name="Guillou S."/>
            <person name="Cros-Aarteil S."/>
            <person name="Calhoun S."/>
            <person name="Kuo A."/>
            <person name="Mondo S."/>
            <person name="Pangilinan J."/>
            <person name="Riley R."/>
            <person name="LaButti K."/>
            <person name="Andreopoulos B."/>
            <person name="Lipzen A."/>
            <person name="Chen C."/>
            <person name="Yanf M."/>
            <person name="Daum C."/>
            <person name="Ng V."/>
            <person name="Clum A."/>
            <person name="Steindorff A."/>
            <person name="Ohm R."/>
            <person name="Martin F."/>
            <person name="Silar P."/>
            <person name="Natvig D."/>
            <person name="Lalanne C."/>
            <person name="Gautier V."/>
            <person name="Ament-velasquez S.L."/>
            <person name="Kruys A."/>
            <person name="Hutchinson M.I."/>
            <person name="Powell A.J."/>
            <person name="Barry K."/>
            <person name="Miller A.N."/>
            <person name="Grigoriev I.V."/>
            <person name="Debuchy R."/>
            <person name="Gladieux P."/>
            <person name="Thoren M.H."/>
            <person name="Johannesson H."/>
        </authorList>
    </citation>
    <scope>NUCLEOTIDE SEQUENCE</scope>
    <source>
        <strain evidence="2">FGSC 1904</strain>
    </source>
</reference>
<feature type="compositionally biased region" description="Gly residues" evidence="1">
    <location>
        <begin position="92"/>
        <end position="103"/>
    </location>
</feature>
<sequence length="439" mass="47847">MPRPIEADVHSAFMEFRNADEKCMSVQCLFCHQVRAKNTTRQKQHLAQCQQYLAQNPEAGAALKQSVEQQQHAQGQGHDGSGHVPAGHGNIPHGGPGGHGHGPGPGPGPDNGGNNANLNAGHQVPNQHPAAANVGATSVYPEPTSLDPNQHTNLGFTPNARINGTSTPHGTSTPIPQHIRPMSGTSSAPPAKRQKTKQTNPNLPEIPLAEVHAAFVEFQAKEGDKCLSAKCIYCNQVRAKNTSRQREHLLQCPGYQATMKDRIPANNLLHHFDDDDVAASLALPTPTLELDFRMSIRVKPKINIGNGTYGRQSWISCIGGQWAGRWGKGSVLASGQDTQTSFKETETKIDARYIIQTNDDHPAMIICKVEGWWVGDKEIMERLQDPVAADNVAANRYKLRVTIKLETGDERYEELNSGVWVGSGCRRGAEIVYDAYRVN</sequence>
<dbReference type="InterPro" id="IPR020915">
    <property type="entry name" value="UPF0311"/>
</dbReference>
<dbReference type="Pfam" id="PF11578">
    <property type="entry name" value="DUF3237"/>
    <property type="match status" value="1"/>
</dbReference>
<dbReference type="Proteomes" id="UP001281003">
    <property type="component" value="Unassembled WGS sequence"/>
</dbReference>
<reference evidence="2" key="1">
    <citation type="journal article" date="2023" name="Mol. Phylogenet. Evol.">
        <title>Genome-scale phylogeny and comparative genomics of the fungal order Sordariales.</title>
        <authorList>
            <person name="Hensen N."/>
            <person name="Bonometti L."/>
            <person name="Westerberg I."/>
            <person name="Brannstrom I.O."/>
            <person name="Guillou S."/>
            <person name="Cros-Aarteil S."/>
            <person name="Calhoun S."/>
            <person name="Haridas S."/>
            <person name="Kuo A."/>
            <person name="Mondo S."/>
            <person name="Pangilinan J."/>
            <person name="Riley R."/>
            <person name="LaButti K."/>
            <person name="Andreopoulos B."/>
            <person name="Lipzen A."/>
            <person name="Chen C."/>
            <person name="Yan M."/>
            <person name="Daum C."/>
            <person name="Ng V."/>
            <person name="Clum A."/>
            <person name="Steindorff A."/>
            <person name="Ohm R.A."/>
            <person name="Martin F."/>
            <person name="Silar P."/>
            <person name="Natvig D.O."/>
            <person name="Lalanne C."/>
            <person name="Gautier V."/>
            <person name="Ament-Velasquez S.L."/>
            <person name="Kruys A."/>
            <person name="Hutchinson M.I."/>
            <person name="Powell A.J."/>
            <person name="Barry K."/>
            <person name="Miller A.N."/>
            <person name="Grigoriev I.V."/>
            <person name="Debuchy R."/>
            <person name="Gladieux P."/>
            <person name="Hiltunen Thoren M."/>
            <person name="Johannesson H."/>
        </authorList>
    </citation>
    <scope>NUCLEOTIDE SEQUENCE</scope>
    <source>
        <strain evidence="2">FGSC 1904</strain>
    </source>
</reference>
<feature type="compositionally biased region" description="Low complexity" evidence="1">
    <location>
        <begin position="112"/>
        <end position="122"/>
    </location>
</feature>
<proteinExistence type="predicted"/>
<feature type="compositionally biased region" description="Polar residues" evidence="1">
    <location>
        <begin position="146"/>
        <end position="175"/>
    </location>
</feature>
<protein>
    <submittedName>
        <fullName evidence="2">Uncharacterized protein</fullName>
    </submittedName>
</protein>
<evidence type="ECO:0000313" key="3">
    <source>
        <dbReference type="Proteomes" id="UP001281003"/>
    </source>
</evidence>
<keyword evidence="3" id="KW-1185">Reference proteome</keyword>
<evidence type="ECO:0000256" key="1">
    <source>
        <dbReference type="SAM" id="MobiDB-lite"/>
    </source>
</evidence>